<dbReference type="EMBL" id="CP015136">
    <property type="protein sequence ID" value="AMY07111.1"/>
    <property type="molecule type" value="Genomic_DNA"/>
</dbReference>
<dbReference type="RefSeq" id="WP_157898612.1">
    <property type="nucleotide sequence ID" value="NZ_CP015136.1"/>
</dbReference>
<keyword evidence="3" id="KW-1185">Reference proteome</keyword>
<dbReference type="AlphaFoldDB" id="A0A143PF16"/>
<dbReference type="OrthoDB" id="527247at2"/>
<gene>
    <name evidence="2" type="ORF">LuPra_00278</name>
</gene>
<dbReference type="Proteomes" id="UP000076079">
    <property type="component" value="Chromosome"/>
</dbReference>
<accession>A0A143PF16</accession>
<proteinExistence type="predicted"/>
<reference evidence="2" key="1">
    <citation type="journal article" date="2016" name="Genome Announc.">
        <title>First Complete Genome Sequence of a Subdivision 6 Acidobacterium Strain.</title>
        <authorList>
            <person name="Huang S."/>
            <person name="Vieira S."/>
            <person name="Bunk B."/>
            <person name="Riedel T."/>
            <person name="Sproer C."/>
            <person name="Overmann J."/>
        </authorList>
    </citation>
    <scope>NUCLEOTIDE SEQUENCE [LARGE SCALE GENOMIC DNA]</scope>
    <source>
        <strain evidence="2">DSM 100886</strain>
    </source>
</reference>
<dbReference type="InterPro" id="IPR025351">
    <property type="entry name" value="Pvc16_N"/>
</dbReference>
<dbReference type="KEGG" id="abac:LuPra_00278"/>
<protein>
    <recommendedName>
        <fullName evidence="1">Pvc16 N-terminal domain-containing protein</fullName>
    </recommendedName>
</protein>
<evidence type="ECO:0000313" key="2">
    <source>
        <dbReference type="EMBL" id="AMY07111.1"/>
    </source>
</evidence>
<sequence>MSQTAAIAGVTLTLKTLLETSYRARGGENRHLADVLVTTMPVDRARGVHHRCQLNLALATVVDNTSMRNAVGLGSRGGGVGSGATQALDLLYLLTAYGQEDDDVGAQHVLGAALRTLHEQPVLPAIVLADVFPHSGASGTLDQVRVTQAPLTREQIVAWWLAFHTPYRLSAAVQVTGVSLG</sequence>
<organism evidence="2 3">
    <name type="scientific">Luteitalea pratensis</name>
    <dbReference type="NCBI Taxonomy" id="1855912"/>
    <lineage>
        <taxon>Bacteria</taxon>
        <taxon>Pseudomonadati</taxon>
        <taxon>Acidobacteriota</taxon>
        <taxon>Vicinamibacteria</taxon>
        <taxon>Vicinamibacterales</taxon>
        <taxon>Vicinamibacteraceae</taxon>
        <taxon>Luteitalea</taxon>
    </lineage>
</organism>
<dbReference type="PATRIC" id="fig|1813736.3.peg.291"/>
<evidence type="ECO:0000313" key="3">
    <source>
        <dbReference type="Proteomes" id="UP000076079"/>
    </source>
</evidence>
<evidence type="ECO:0000259" key="1">
    <source>
        <dbReference type="Pfam" id="PF14065"/>
    </source>
</evidence>
<name>A0A143PF16_LUTPR</name>
<dbReference type="Pfam" id="PF14065">
    <property type="entry name" value="Pvc16_N"/>
    <property type="match status" value="1"/>
</dbReference>
<feature type="domain" description="Pvc16 N-terminal" evidence="1">
    <location>
        <begin position="10"/>
        <end position="178"/>
    </location>
</feature>